<evidence type="ECO:0000313" key="12">
    <source>
        <dbReference type="EMBL" id="BAY85605.1"/>
    </source>
</evidence>
<evidence type="ECO:0000256" key="8">
    <source>
        <dbReference type="ARBA" id="ARBA00048679"/>
    </source>
</evidence>
<evidence type="ECO:0000256" key="1">
    <source>
        <dbReference type="ARBA" id="ARBA00012513"/>
    </source>
</evidence>
<dbReference type="SUPFAM" id="SSF56112">
    <property type="entry name" value="Protein kinase-like (PK-like)"/>
    <property type="match status" value="1"/>
</dbReference>
<dbReference type="Gene3D" id="1.10.510.10">
    <property type="entry name" value="Transferase(Phosphotransferase) domain 1"/>
    <property type="match status" value="1"/>
</dbReference>
<dbReference type="PROSITE" id="PS00107">
    <property type="entry name" value="PROTEIN_KINASE_ATP"/>
    <property type="match status" value="1"/>
</dbReference>
<comment type="catalytic activity">
    <reaction evidence="7">
        <text>L-threonyl-[protein] + ATP = O-phospho-L-threonyl-[protein] + ADP + H(+)</text>
        <dbReference type="Rhea" id="RHEA:46608"/>
        <dbReference type="Rhea" id="RHEA-COMP:11060"/>
        <dbReference type="Rhea" id="RHEA-COMP:11605"/>
        <dbReference type="ChEBI" id="CHEBI:15378"/>
        <dbReference type="ChEBI" id="CHEBI:30013"/>
        <dbReference type="ChEBI" id="CHEBI:30616"/>
        <dbReference type="ChEBI" id="CHEBI:61977"/>
        <dbReference type="ChEBI" id="CHEBI:456216"/>
        <dbReference type="EC" id="2.7.11.1"/>
    </reaction>
</comment>
<evidence type="ECO:0000256" key="4">
    <source>
        <dbReference type="ARBA" id="ARBA00022741"/>
    </source>
</evidence>
<feature type="region of interest" description="Disordered" evidence="10">
    <location>
        <begin position="356"/>
        <end position="483"/>
    </location>
</feature>
<dbReference type="GO" id="GO:0005524">
    <property type="term" value="F:ATP binding"/>
    <property type="evidence" value="ECO:0007669"/>
    <property type="project" value="UniProtKB-UniRule"/>
</dbReference>
<dbReference type="PROSITE" id="PS50011">
    <property type="entry name" value="PROTEIN_KINASE_DOM"/>
    <property type="match status" value="1"/>
</dbReference>
<evidence type="ECO:0000313" key="13">
    <source>
        <dbReference type="Proteomes" id="UP000218418"/>
    </source>
</evidence>
<dbReference type="EC" id="2.7.11.1" evidence="1"/>
<dbReference type="PANTHER" id="PTHR24363:SF0">
    <property type="entry name" value="SERINE_THREONINE KINASE LIKE DOMAIN CONTAINING 1"/>
    <property type="match status" value="1"/>
</dbReference>
<dbReference type="GO" id="GO:0004674">
    <property type="term" value="F:protein serine/threonine kinase activity"/>
    <property type="evidence" value="ECO:0007669"/>
    <property type="project" value="UniProtKB-KW"/>
</dbReference>
<dbReference type="InterPro" id="IPR000719">
    <property type="entry name" value="Prot_kinase_dom"/>
</dbReference>
<dbReference type="OrthoDB" id="428678at2"/>
<protein>
    <recommendedName>
        <fullName evidence="1">non-specific serine/threonine protein kinase</fullName>
        <ecNumber evidence="1">2.7.11.1</ecNumber>
    </recommendedName>
</protein>
<dbReference type="InterPro" id="IPR011009">
    <property type="entry name" value="Kinase-like_dom_sf"/>
</dbReference>
<dbReference type="Gene3D" id="3.30.200.20">
    <property type="entry name" value="Phosphorylase Kinase, domain 1"/>
    <property type="match status" value="1"/>
</dbReference>
<evidence type="ECO:0000256" key="6">
    <source>
        <dbReference type="ARBA" id="ARBA00022840"/>
    </source>
</evidence>
<dbReference type="SMART" id="SM00220">
    <property type="entry name" value="S_TKc"/>
    <property type="match status" value="1"/>
</dbReference>
<keyword evidence="5 12" id="KW-0418">Kinase</keyword>
<dbReference type="Pfam" id="PF00069">
    <property type="entry name" value="Pkinase"/>
    <property type="match status" value="1"/>
</dbReference>
<dbReference type="Proteomes" id="UP000218418">
    <property type="component" value="Chromosome"/>
</dbReference>
<organism evidence="12 13">
    <name type="scientific">Calothrix parasitica NIES-267</name>
    <dbReference type="NCBI Taxonomy" id="1973488"/>
    <lineage>
        <taxon>Bacteria</taxon>
        <taxon>Bacillati</taxon>
        <taxon>Cyanobacteriota</taxon>
        <taxon>Cyanophyceae</taxon>
        <taxon>Nostocales</taxon>
        <taxon>Calotrichaceae</taxon>
        <taxon>Calothrix</taxon>
    </lineage>
</organism>
<feature type="compositionally biased region" description="Low complexity" evidence="10">
    <location>
        <begin position="441"/>
        <end position="461"/>
    </location>
</feature>
<dbReference type="PANTHER" id="PTHR24363">
    <property type="entry name" value="SERINE/THREONINE PROTEIN KINASE"/>
    <property type="match status" value="1"/>
</dbReference>
<sequence>MTTKFLNNRYQVIQVLGAGGFGETFLAEDTHLPSRRRCVIKQLKPLADEPKTYQKIQQKFEREAATLEFLGEGSEQIPNLFAYFSEDGLFYLVQEWIQGQTLTDIVENQGCLKEEAVKEILLSLLPVLEYVHSKGIIHRDIKPDNIILRSSNRKPVLIDFGAVKETVRTAINSSGNTTKSMVIGTPGYMPIEQAVGRAVFATDIYSLGLTAIYLLTGKHPQELGTNPQTGETIWESDVLGISDSFKQVLNQAINPNIGSRFSTASKMLYALESNSGINTVSPGLNNQNNQQTQKTVALSPAAGISQNNISSNSSSNSNSQNSTNRLKPGLIFAGLLGAGLIGGMAIANFNSQKPEEDLVVSQTSPPESINDDGNSNLNSSNQPSLNQNQIPATPNPEAQIPSQTQPDQMRYAKHDTKGVSPKQEVEIIEPKPEPTPEPKQENQQPEINFTPPTQPQIISTPKPIPTPTPTPKETAKAVPNNNQNSSFPIFSTGVSKNQVKATLGEPSKVSPGLWNTRAYLYKLQPNKVDLGLLFDRQSGKLRQTEASLAQSVGVNAMQNTLQGMLKGNINGDIQQGLQRVYQRQSNQHSFQTGNLKGIIQRNREGRVYIAVWDADLH</sequence>
<keyword evidence="4 9" id="KW-0547">Nucleotide-binding</keyword>
<name>A0A1Z4LWH1_9CYAN</name>
<feature type="binding site" evidence="9">
    <location>
        <position position="41"/>
    </location>
    <ligand>
        <name>ATP</name>
        <dbReference type="ChEBI" id="CHEBI:30616"/>
    </ligand>
</feature>
<reference evidence="12 13" key="1">
    <citation type="submission" date="2017-06" db="EMBL/GenBank/DDBJ databases">
        <title>Genome sequencing of cyanobaciteial culture collection at National Institute for Environmental Studies (NIES).</title>
        <authorList>
            <person name="Hirose Y."/>
            <person name="Shimura Y."/>
            <person name="Fujisawa T."/>
            <person name="Nakamura Y."/>
            <person name="Kawachi M."/>
        </authorList>
    </citation>
    <scope>NUCLEOTIDE SEQUENCE [LARGE SCALE GENOMIC DNA]</scope>
    <source>
        <strain evidence="12 13">NIES-267</strain>
    </source>
</reference>
<feature type="compositionally biased region" description="Basic and acidic residues" evidence="10">
    <location>
        <begin position="410"/>
        <end position="440"/>
    </location>
</feature>
<dbReference type="InterPro" id="IPR008271">
    <property type="entry name" value="Ser/Thr_kinase_AS"/>
</dbReference>
<proteinExistence type="predicted"/>
<dbReference type="InterPro" id="IPR017441">
    <property type="entry name" value="Protein_kinase_ATP_BS"/>
</dbReference>
<evidence type="ECO:0000256" key="3">
    <source>
        <dbReference type="ARBA" id="ARBA00022679"/>
    </source>
</evidence>
<evidence type="ECO:0000256" key="2">
    <source>
        <dbReference type="ARBA" id="ARBA00022527"/>
    </source>
</evidence>
<dbReference type="EMBL" id="AP018227">
    <property type="protein sequence ID" value="BAY85605.1"/>
    <property type="molecule type" value="Genomic_DNA"/>
</dbReference>
<feature type="compositionally biased region" description="Low complexity" evidence="10">
    <location>
        <begin position="371"/>
        <end position="389"/>
    </location>
</feature>
<evidence type="ECO:0000256" key="7">
    <source>
        <dbReference type="ARBA" id="ARBA00047899"/>
    </source>
</evidence>
<evidence type="ECO:0000256" key="10">
    <source>
        <dbReference type="SAM" id="MobiDB-lite"/>
    </source>
</evidence>
<evidence type="ECO:0000256" key="9">
    <source>
        <dbReference type="PROSITE-ProRule" id="PRU10141"/>
    </source>
</evidence>
<dbReference type="AlphaFoldDB" id="A0A1Z4LWH1"/>
<keyword evidence="2" id="KW-0723">Serine/threonine-protein kinase</keyword>
<gene>
    <name evidence="12" type="primary">pknD</name>
    <name evidence="12" type="ORF">NIES267_51060</name>
</gene>
<evidence type="ECO:0000259" key="11">
    <source>
        <dbReference type="PROSITE" id="PS50011"/>
    </source>
</evidence>
<evidence type="ECO:0000256" key="5">
    <source>
        <dbReference type="ARBA" id="ARBA00022777"/>
    </source>
</evidence>
<keyword evidence="3" id="KW-0808">Transferase</keyword>
<dbReference type="CDD" id="cd14014">
    <property type="entry name" value="STKc_PknB_like"/>
    <property type="match status" value="1"/>
</dbReference>
<keyword evidence="13" id="KW-1185">Reference proteome</keyword>
<dbReference type="PROSITE" id="PS00108">
    <property type="entry name" value="PROTEIN_KINASE_ST"/>
    <property type="match status" value="1"/>
</dbReference>
<keyword evidence="6 9" id="KW-0067">ATP-binding</keyword>
<feature type="domain" description="Protein kinase" evidence="11">
    <location>
        <begin position="10"/>
        <end position="272"/>
    </location>
</feature>
<accession>A0A1Z4LWH1</accession>
<comment type="catalytic activity">
    <reaction evidence="8">
        <text>L-seryl-[protein] + ATP = O-phospho-L-seryl-[protein] + ADP + H(+)</text>
        <dbReference type="Rhea" id="RHEA:17989"/>
        <dbReference type="Rhea" id="RHEA-COMP:9863"/>
        <dbReference type="Rhea" id="RHEA-COMP:11604"/>
        <dbReference type="ChEBI" id="CHEBI:15378"/>
        <dbReference type="ChEBI" id="CHEBI:29999"/>
        <dbReference type="ChEBI" id="CHEBI:30616"/>
        <dbReference type="ChEBI" id="CHEBI:83421"/>
        <dbReference type="ChEBI" id="CHEBI:456216"/>
        <dbReference type="EC" id="2.7.11.1"/>
    </reaction>
</comment>